<keyword evidence="2" id="KW-1185">Reference proteome</keyword>
<gene>
    <name evidence="1" type="ORF">L3X38_025544</name>
</gene>
<evidence type="ECO:0000313" key="2">
    <source>
        <dbReference type="Proteomes" id="UP001054821"/>
    </source>
</evidence>
<accession>A0AAD4W2P1</accession>
<dbReference type="Proteomes" id="UP001054821">
    <property type="component" value="Chromosome 4"/>
</dbReference>
<organism evidence="1 2">
    <name type="scientific">Prunus dulcis</name>
    <name type="common">Almond</name>
    <name type="synonym">Amygdalus dulcis</name>
    <dbReference type="NCBI Taxonomy" id="3755"/>
    <lineage>
        <taxon>Eukaryota</taxon>
        <taxon>Viridiplantae</taxon>
        <taxon>Streptophyta</taxon>
        <taxon>Embryophyta</taxon>
        <taxon>Tracheophyta</taxon>
        <taxon>Spermatophyta</taxon>
        <taxon>Magnoliopsida</taxon>
        <taxon>eudicotyledons</taxon>
        <taxon>Gunneridae</taxon>
        <taxon>Pentapetalae</taxon>
        <taxon>rosids</taxon>
        <taxon>fabids</taxon>
        <taxon>Rosales</taxon>
        <taxon>Rosaceae</taxon>
        <taxon>Amygdaloideae</taxon>
        <taxon>Amygdaleae</taxon>
        <taxon>Prunus</taxon>
    </lineage>
</organism>
<proteinExistence type="predicted"/>
<dbReference type="AlphaFoldDB" id="A0AAD4W2P1"/>
<name>A0AAD4W2P1_PRUDU</name>
<sequence>MWIRRWQSYTLNSRLHEHYKACETPKAGRSNLPHPSLWNGRLVNHWYWLCDKVYTDEDFLELSKQNADNRKKQKYHHKGGAKPFIQHAMEAHKKKKKSGALLSMIDNWGALHKDKKGQWINDVAQEKHVSYSYFVLTAGIF</sequence>
<dbReference type="Pfam" id="PF03004">
    <property type="entry name" value="Transposase_24"/>
    <property type="match status" value="1"/>
</dbReference>
<protein>
    <submittedName>
        <fullName evidence="1">Uncharacterized protein</fullName>
    </submittedName>
</protein>
<evidence type="ECO:0000313" key="1">
    <source>
        <dbReference type="EMBL" id="KAI5335411.1"/>
    </source>
</evidence>
<dbReference type="InterPro" id="IPR004252">
    <property type="entry name" value="Probable_transposase_24"/>
</dbReference>
<reference evidence="1 2" key="1">
    <citation type="journal article" date="2022" name="G3 (Bethesda)">
        <title>Whole-genome sequence and methylome profiling of the almond [Prunus dulcis (Mill.) D.A. Webb] cultivar 'Nonpareil'.</title>
        <authorList>
            <person name="D'Amico-Willman K.M."/>
            <person name="Ouma W.Z."/>
            <person name="Meulia T."/>
            <person name="Sideli G.M."/>
            <person name="Gradziel T.M."/>
            <person name="Fresnedo-Ramirez J."/>
        </authorList>
    </citation>
    <scope>NUCLEOTIDE SEQUENCE [LARGE SCALE GENOMIC DNA]</scope>
    <source>
        <strain evidence="1">Clone GOH B32 T37-40</strain>
    </source>
</reference>
<dbReference type="EMBL" id="JAJFAZ020000004">
    <property type="protein sequence ID" value="KAI5335411.1"/>
    <property type="molecule type" value="Genomic_DNA"/>
</dbReference>
<comment type="caution">
    <text evidence="1">The sequence shown here is derived from an EMBL/GenBank/DDBJ whole genome shotgun (WGS) entry which is preliminary data.</text>
</comment>